<proteinExistence type="predicted"/>
<organism evidence="1 2">
    <name type="scientific">Granulicella cerasi</name>
    <dbReference type="NCBI Taxonomy" id="741063"/>
    <lineage>
        <taxon>Bacteria</taxon>
        <taxon>Pseudomonadati</taxon>
        <taxon>Acidobacteriota</taxon>
        <taxon>Terriglobia</taxon>
        <taxon>Terriglobales</taxon>
        <taxon>Acidobacteriaceae</taxon>
        <taxon>Granulicella</taxon>
    </lineage>
</organism>
<gene>
    <name evidence="1" type="ORF">ACFQBQ_10195</name>
</gene>
<comment type="caution">
    <text evidence="1">The sequence shown here is derived from an EMBL/GenBank/DDBJ whole genome shotgun (WGS) entry which is preliminary data.</text>
</comment>
<dbReference type="RefSeq" id="WP_263369649.1">
    <property type="nucleotide sequence ID" value="NZ_JAGSYD010000001.1"/>
</dbReference>
<sequence>MTNGVKFALASVAALVLATGIEVAYIKHKRAVDENAPTAAAYNQPGPSRKLTADDDVFLKKQHPDSLKDERELIGKTVWISAADQMDYYKDTGKHVDWTKRVGTLRGAEPLEVKDIFEQVAPASGRAVSRISAGSKHVLMAFTMPKSADPKQLYAMSIGHYVDGAYEFLSDEIFFYDDPHTLYKHWGPEVWAHIEKHEVAVGMTENECMLSIGQVIDPHGDTIGDRTVTYDNMGHPIDIDFKNGKAVKITPGK</sequence>
<protein>
    <submittedName>
        <fullName evidence="1">Uncharacterized protein</fullName>
    </submittedName>
</protein>
<keyword evidence="2" id="KW-1185">Reference proteome</keyword>
<evidence type="ECO:0000313" key="1">
    <source>
        <dbReference type="EMBL" id="MFC6645941.1"/>
    </source>
</evidence>
<reference evidence="2" key="1">
    <citation type="journal article" date="2019" name="Int. J. Syst. Evol. Microbiol.">
        <title>The Global Catalogue of Microorganisms (GCM) 10K type strain sequencing project: providing services to taxonomists for standard genome sequencing and annotation.</title>
        <authorList>
            <consortium name="The Broad Institute Genomics Platform"/>
            <consortium name="The Broad Institute Genome Sequencing Center for Infectious Disease"/>
            <person name="Wu L."/>
            <person name="Ma J."/>
        </authorList>
    </citation>
    <scope>NUCLEOTIDE SEQUENCE [LARGE SCALE GENOMIC DNA]</scope>
    <source>
        <strain evidence="2">CGMCC 1.16026</strain>
    </source>
</reference>
<name>A0ABW1ZB47_9BACT</name>
<dbReference type="EMBL" id="JBHSWI010000001">
    <property type="protein sequence ID" value="MFC6645941.1"/>
    <property type="molecule type" value="Genomic_DNA"/>
</dbReference>
<dbReference type="Proteomes" id="UP001596391">
    <property type="component" value="Unassembled WGS sequence"/>
</dbReference>
<accession>A0ABW1ZB47</accession>
<evidence type="ECO:0000313" key="2">
    <source>
        <dbReference type="Proteomes" id="UP001596391"/>
    </source>
</evidence>